<keyword evidence="1 4" id="KW-0812">Transmembrane</keyword>
<evidence type="ECO:0000256" key="1">
    <source>
        <dbReference type="SAM" id="Phobius"/>
    </source>
</evidence>
<dbReference type="RefSeq" id="WP_010797109.1">
    <property type="nucleotide sequence ID" value="NZ_CP044086.1"/>
</dbReference>
<feature type="transmembrane region" description="Helical" evidence="1">
    <location>
        <begin position="34"/>
        <end position="55"/>
    </location>
</feature>
<dbReference type="Pfam" id="PF02698">
    <property type="entry name" value="DUF218"/>
    <property type="match status" value="1"/>
</dbReference>
<dbReference type="GO" id="GO:0005886">
    <property type="term" value="C:plasma membrane"/>
    <property type="evidence" value="ECO:0007669"/>
    <property type="project" value="TreeGrafter"/>
</dbReference>
<sequence length="253" mass="27910">MLIRYVCKQLLMPPGLFLLLLWAGIVLRKRWPRISVACLIMGAGGFWLISLPIAVEWEARLIERDPPLAQADWSSLAQQADAIVILGASRERNDPAWEGDVSSAMGIERVRYAARIAKVSQLPILISGGSPLSSPPSEAELMTEVMEKDLGVSVRWQEKDSRTTWENATLSAAILKPAGVKRIVLVTQAFHMARARWCFERQGFEVIAAPMGFMSTPNGKPLGGWMPEAKAIAQSMILLNEAIGLIAYPLAYR</sequence>
<reference evidence="4 5" key="1">
    <citation type="submission" date="2018-06" db="EMBL/GenBank/DDBJ databases">
        <authorList>
            <consortium name="Pathogen Informatics"/>
            <person name="Doyle S."/>
        </authorList>
    </citation>
    <scope>NUCLEOTIDE SEQUENCE [LARGE SCALE GENOMIC DNA]</scope>
    <source>
        <strain evidence="4 5">NCTC11842</strain>
    </source>
</reference>
<keyword evidence="1" id="KW-0472">Membrane</keyword>
<gene>
    <name evidence="3" type="ORF">IRZ65_02655</name>
    <name evidence="4" type="ORF">NCTC11842_00815</name>
</gene>
<dbReference type="CDD" id="cd06259">
    <property type="entry name" value="YdcF-like"/>
    <property type="match status" value="1"/>
</dbReference>
<dbReference type="GO" id="GO:0043164">
    <property type="term" value="P:Gram-negative-bacterium-type cell wall biogenesis"/>
    <property type="evidence" value="ECO:0007669"/>
    <property type="project" value="TreeGrafter"/>
</dbReference>
<dbReference type="InterPro" id="IPR014729">
    <property type="entry name" value="Rossmann-like_a/b/a_fold"/>
</dbReference>
<dbReference type="PANTHER" id="PTHR30336">
    <property type="entry name" value="INNER MEMBRANE PROTEIN, PROBABLE PERMEASE"/>
    <property type="match status" value="1"/>
</dbReference>
<dbReference type="GO" id="GO:0000270">
    <property type="term" value="P:peptidoglycan metabolic process"/>
    <property type="evidence" value="ECO:0007669"/>
    <property type="project" value="TreeGrafter"/>
</dbReference>
<dbReference type="Gene3D" id="3.40.50.620">
    <property type="entry name" value="HUPs"/>
    <property type="match status" value="1"/>
</dbReference>
<evidence type="ECO:0000313" key="3">
    <source>
        <dbReference type="EMBL" id="MBF8639583.1"/>
    </source>
</evidence>
<evidence type="ECO:0000313" key="4">
    <source>
        <dbReference type="EMBL" id="SPZ02777.1"/>
    </source>
</evidence>
<evidence type="ECO:0000313" key="6">
    <source>
        <dbReference type="Proteomes" id="UP000626180"/>
    </source>
</evidence>
<dbReference type="PANTHER" id="PTHR30336:SF4">
    <property type="entry name" value="ENVELOPE BIOGENESIS FACTOR ELYC"/>
    <property type="match status" value="1"/>
</dbReference>
<reference evidence="3 6" key="2">
    <citation type="submission" date="2020-10" db="EMBL/GenBank/DDBJ databases">
        <title>Genome sequences of Pseudomonas isolates.</title>
        <authorList>
            <person name="Wessels L."/>
            <person name="Reich F."/>
            <person name="Hammerl J."/>
        </authorList>
    </citation>
    <scope>NUCLEOTIDE SEQUENCE [LARGE SCALE GENOMIC DNA]</scope>
    <source>
        <strain evidence="3 6">20-MO00624-0</strain>
    </source>
</reference>
<keyword evidence="1" id="KW-1133">Transmembrane helix</keyword>
<evidence type="ECO:0000259" key="2">
    <source>
        <dbReference type="Pfam" id="PF02698"/>
    </source>
</evidence>
<dbReference type="InterPro" id="IPR003848">
    <property type="entry name" value="DUF218"/>
</dbReference>
<proteinExistence type="predicted"/>
<dbReference type="AlphaFoldDB" id="A0A2X2C418"/>
<dbReference type="EMBL" id="UAUF01000008">
    <property type="protein sequence ID" value="SPZ02777.1"/>
    <property type="molecule type" value="Genomic_DNA"/>
</dbReference>
<dbReference type="Proteomes" id="UP000250443">
    <property type="component" value="Unassembled WGS sequence"/>
</dbReference>
<keyword evidence="6" id="KW-1185">Reference proteome</keyword>
<organism evidence="4 5">
    <name type="scientific">Pseudomonas luteola</name>
    <dbReference type="NCBI Taxonomy" id="47886"/>
    <lineage>
        <taxon>Bacteria</taxon>
        <taxon>Pseudomonadati</taxon>
        <taxon>Pseudomonadota</taxon>
        <taxon>Gammaproteobacteria</taxon>
        <taxon>Pseudomonadales</taxon>
        <taxon>Pseudomonadaceae</taxon>
        <taxon>Pseudomonas</taxon>
    </lineage>
</organism>
<dbReference type="InterPro" id="IPR051599">
    <property type="entry name" value="Cell_Envelope_Assoc"/>
</dbReference>
<evidence type="ECO:0000313" key="5">
    <source>
        <dbReference type="Proteomes" id="UP000250443"/>
    </source>
</evidence>
<feature type="domain" description="DUF218" evidence="2">
    <location>
        <begin position="81"/>
        <end position="244"/>
    </location>
</feature>
<protein>
    <submittedName>
        <fullName evidence="4">Transmembrane protein</fullName>
    </submittedName>
    <submittedName>
        <fullName evidence="3">YdcF family protein</fullName>
    </submittedName>
</protein>
<accession>A0A2X2C418</accession>
<name>A0A2X2C418_PSELU</name>
<dbReference type="EMBL" id="JADMCD010000001">
    <property type="protein sequence ID" value="MBF8639583.1"/>
    <property type="molecule type" value="Genomic_DNA"/>
</dbReference>
<dbReference type="Proteomes" id="UP000626180">
    <property type="component" value="Unassembled WGS sequence"/>
</dbReference>
<feature type="transmembrane region" description="Helical" evidence="1">
    <location>
        <begin position="10"/>
        <end position="28"/>
    </location>
</feature>